<dbReference type="RefSeq" id="WP_141629222.1">
    <property type="nucleotide sequence ID" value="NZ_VHIR01000021.1"/>
</dbReference>
<sequence length="295" mass="32044">MPETISRTSPVAPTVRLIAGRYSAQIDLRSGGIAALSYDGAPLLESYDTAQLPPAAANSVLAPWPNRTEDGIFSWKGTEHQLAITEPERHNAIHGFVLDAAWQIVNHDPDRVEIAADIAPQQGWPWALRVTASYLLDEQGLHCTYGASTQEDSVPFAFGLHPYLSPQGTPVDEAELRLPPVEHHLLDARNVPTGEHAPVELSHCVAELELDDLFYVGPEPHTVELAADGRGVRMDSGEGLGWLQIYTAPDFPGRGRAIAVEPMSAPPNALRTGTDLVELGPDRPWQATVHFSVIE</sequence>
<proteinExistence type="predicted"/>
<dbReference type="AlphaFoldDB" id="A0A540R4G7"/>
<dbReference type="InterPro" id="IPR011013">
    <property type="entry name" value="Gal_mutarotase_sf_dom"/>
</dbReference>
<dbReference type="SUPFAM" id="SSF74650">
    <property type="entry name" value="Galactose mutarotase-like"/>
    <property type="match status" value="1"/>
</dbReference>
<dbReference type="STRING" id="1686286.GCA_900092335_02569"/>
<dbReference type="GO" id="GO:0005975">
    <property type="term" value="P:carbohydrate metabolic process"/>
    <property type="evidence" value="ECO:0007669"/>
    <property type="project" value="InterPro"/>
</dbReference>
<dbReference type="Proteomes" id="UP000318080">
    <property type="component" value="Unassembled WGS sequence"/>
</dbReference>
<protein>
    <submittedName>
        <fullName evidence="1">Aldose epimerase</fullName>
    </submittedName>
</protein>
<name>A0A540R4G7_9CORY</name>
<comment type="caution">
    <text evidence="1">The sequence shown here is derived from an EMBL/GenBank/DDBJ whole genome shotgun (WGS) entry which is preliminary data.</text>
</comment>
<reference evidence="1 2" key="1">
    <citation type="submission" date="2019-06" db="EMBL/GenBank/DDBJ databases">
        <title>Draft genome of C. phoceense Strain 272.</title>
        <authorList>
            <person name="Pacheco L.G.C."/>
            <person name="Barberis C.M."/>
            <person name="Almuzara M.N."/>
            <person name="Traglia G.M."/>
            <person name="Santos C.S."/>
            <person name="Rocha D.J.P.G."/>
            <person name="Aguiar E.R.G.R."/>
            <person name="Vay C.A."/>
        </authorList>
    </citation>
    <scope>NUCLEOTIDE SEQUENCE [LARGE SCALE GENOMIC DNA]</scope>
    <source>
        <strain evidence="1 2">272</strain>
    </source>
</reference>
<dbReference type="InterPro" id="IPR008183">
    <property type="entry name" value="Aldose_1/G6P_1-epimerase"/>
</dbReference>
<keyword evidence="2" id="KW-1185">Reference proteome</keyword>
<dbReference type="GO" id="GO:0030246">
    <property type="term" value="F:carbohydrate binding"/>
    <property type="evidence" value="ECO:0007669"/>
    <property type="project" value="InterPro"/>
</dbReference>
<dbReference type="Gene3D" id="2.70.98.10">
    <property type="match status" value="1"/>
</dbReference>
<accession>A0A540R4G7</accession>
<evidence type="ECO:0000313" key="2">
    <source>
        <dbReference type="Proteomes" id="UP000318080"/>
    </source>
</evidence>
<organism evidence="1 2">
    <name type="scientific">Corynebacterium phoceense</name>
    <dbReference type="NCBI Taxonomy" id="1686286"/>
    <lineage>
        <taxon>Bacteria</taxon>
        <taxon>Bacillati</taxon>
        <taxon>Actinomycetota</taxon>
        <taxon>Actinomycetes</taxon>
        <taxon>Mycobacteriales</taxon>
        <taxon>Corynebacteriaceae</taxon>
        <taxon>Corynebacterium</taxon>
    </lineage>
</organism>
<dbReference type="InterPro" id="IPR014718">
    <property type="entry name" value="GH-type_carb-bd"/>
</dbReference>
<gene>
    <name evidence="1" type="ORF">EJK80_11450</name>
</gene>
<evidence type="ECO:0000313" key="1">
    <source>
        <dbReference type="EMBL" id="TQE42633.1"/>
    </source>
</evidence>
<dbReference type="EMBL" id="VHIR01000021">
    <property type="protein sequence ID" value="TQE42633.1"/>
    <property type="molecule type" value="Genomic_DNA"/>
</dbReference>
<dbReference type="Pfam" id="PF01263">
    <property type="entry name" value="Aldose_epim"/>
    <property type="match status" value="1"/>
</dbReference>
<dbReference type="GO" id="GO:0016853">
    <property type="term" value="F:isomerase activity"/>
    <property type="evidence" value="ECO:0007669"/>
    <property type="project" value="InterPro"/>
</dbReference>